<name>F4RKR8_MELLP</name>
<dbReference type="PANTHER" id="PTHR12810">
    <property type="entry name" value="MITOCHONDRIAL 28S RIBOSOMAL PROTEIN S29"/>
    <property type="match status" value="1"/>
</dbReference>
<dbReference type="Proteomes" id="UP000001072">
    <property type="component" value="Unassembled WGS sequence"/>
</dbReference>
<keyword evidence="4" id="KW-0689">Ribosomal protein</keyword>
<evidence type="ECO:0000256" key="1">
    <source>
        <dbReference type="ARBA" id="ARBA00004173"/>
    </source>
</evidence>
<dbReference type="eggNOG" id="KOG3928">
    <property type="taxonomic scope" value="Eukaryota"/>
</dbReference>
<gene>
    <name evidence="8" type="ORF">MELLADRAFT_106244</name>
</gene>
<dbReference type="VEuPathDB" id="FungiDB:MELLADRAFT_106244"/>
<evidence type="ECO:0000256" key="3">
    <source>
        <dbReference type="ARBA" id="ARBA00022946"/>
    </source>
</evidence>
<dbReference type="STRING" id="747676.F4RKR8"/>
<dbReference type="GO" id="GO:0003735">
    <property type="term" value="F:structural constituent of ribosome"/>
    <property type="evidence" value="ECO:0007669"/>
    <property type="project" value="TreeGrafter"/>
</dbReference>
<evidence type="ECO:0000256" key="7">
    <source>
        <dbReference type="ARBA" id="ARBA00035140"/>
    </source>
</evidence>
<dbReference type="Gene3D" id="3.40.50.300">
    <property type="entry name" value="P-loop containing nucleotide triphosphate hydrolases"/>
    <property type="match status" value="1"/>
</dbReference>
<comment type="subcellular location">
    <subcellularLocation>
        <location evidence="1">Mitochondrion</location>
    </subcellularLocation>
</comment>
<evidence type="ECO:0000313" key="8">
    <source>
        <dbReference type="EMBL" id="EGG06776.1"/>
    </source>
</evidence>
<dbReference type="EMBL" id="GL883106">
    <property type="protein sequence ID" value="EGG06776.1"/>
    <property type="molecule type" value="Genomic_DNA"/>
</dbReference>
<dbReference type="InterPro" id="IPR027417">
    <property type="entry name" value="P-loop_NTPase"/>
</dbReference>
<dbReference type="GO" id="GO:0005763">
    <property type="term" value="C:mitochondrial small ribosomal subunit"/>
    <property type="evidence" value="ECO:0007669"/>
    <property type="project" value="TreeGrafter"/>
</dbReference>
<evidence type="ECO:0000256" key="4">
    <source>
        <dbReference type="ARBA" id="ARBA00022980"/>
    </source>
</evidence>
<dbReference type="RefSeq" id="XP_007409736.1">
    <property type="nucleotide sequence ID" value="XM_007409674.1"/>
</dbReference>
<accession>F4RKR8</accession>
<dbReference type="PANTHER" id="PTHR12810:SF0">
    <property type="entry name" value="SMALL RIBOSOMAL SUBUNIT PROTEIN MS29"/>
    <property type="match status" value="1"/>
</dbReference>
<dbReference type="AlphaFoldDB" id="F4RKR8"/>
<keyword evidence="9" id="KW-1185">Reference proteome</keyword>
<proteinExistence type="inferred from homology"/>
<keyword evidence="3" id="KW-0809">Transit peptide</keyword>
<evidence type="ECO:0000256" key="6">
    <source>
        <dbReference type="ARBA" id="ARBA00023274"/>
    </source>
</evidence>
<evidence type="ECO:0000256" key="5">
    <source>
        <dbReference type="ARBA" id="ARBA00023128"/>
    </source>
</evidence>
<protein>
    <recommendedName>
        <fullName evidence="7">Small ribosomal subunit protein mS29</fullName>
    </recommendedName>
</protein>
<reference evidence="9" key="1">
    <citation type="journal article" date="2011" name="Proc. Natl. Acad. Sci. U.S.A.">
        <title>Obligate biotrophy features unraveled by the genomic analysis of rust fungi.</title>
        <authorList>
            <person name="Duplessis S."/>
            <person name="Cuomo C.A."/>
            <person name="Lin Y.-C."/>
            <person name="Aerts A."/>
            <person name="Tisserant E."/>
            <person name="Veneault-Fourrey C."/>
            <person name="Joly D.L."/>
            <person name="Hacquard S."/>
            <person name="Amselem J."/>
            <person name="Cantarel B.L."/>
            <person name="Chiu R."/>
            <person name="Coutinho P.M."/>
            <person name="Feau N."/>
            <person name="Field M."/>
            <person name="Frey P."/>
            <person name="Gelhaye E."/>
            <person name="Goldberg J."/>
            <person name="Grabherr M.G."/>
            <person name="Kodira C.D."/>
            <person name="Kohler A."/>
            <person name="Kuees U."/>
            <person name="Lindquist E.A."/>
            <person name="Lucas S.M."/>
            <person name="Mago R."/>
            <person name="Mauceli E."/>
            <person name="Morin E."/>
            <person name="Murat C."/>
            <person name="Pangilinan J.L."/>
            <person name="Park R."/>
            <person name="Pearson M."/>
            <person name="Quesneville H."/>
            <person name="Rouhier N."/>
            <person name="Sakthikumar S."/>
            <person name="Salamov A.A."/>
            <person name="Schmutz J."/>
            <person name="Selles B."/>
            <person name="Shapiro H."/>
            <person name="Tanguay P."/>
            <person name="Tuskan G.A."/>
            <person name="Henrissat B."/>
            <person name="Van de Peer Y."/>
            <person name="Rouze P."/>
            <person name="Ellis J.G."/>
            <person name="Dodds P.N."/>
            <person name="Schein J.E."/>
            <person name="Zhong S."/>
            <person name="Hamelin R.C."/>
            <person name="Grigoriev I.V."/>
            <person name="Szabo L.J."/>
            <person name="Martin F."/>
        </authorList>
    </citation>
    <scope>NUCLEOTIDE SEQUENCE [LARGE SCALE GENOMIC DNA]</scope>
    <source>
        <strain evidence="9">98AG31 / pathotype 3-4-7</strain>
    </source>
</reference>
<dbReference type="SUPFAM" id="SSF52540">
    <property type="entry name" value="P-loop containing nucleoside triphosphate hydrolases"/>
    <property type="match status" value="2"/>
</dbReference>
<sequence length="392" mass="43171">MGGPDPGRLVNPDYITKKPIDLSSLPELEPTEFLPSNVGKLYKFSAHSLKAFERFSLPDSIAVDWKPTPTPTTTMRKASVEMISKLNNSISHKEGDPSVLTLTGPPGSGKSTVMLQAVSHAVQQNWIVLYIPDVKSLVNGQYAYEYCPKNQIYHQNTLSVSILNTLKSSNLGGINLDQEYKLYGMKDEKLIESTEPIQVGLPITNLIQIGIHQPHLAPKVLEIVLDVLAHQTLRPMLLALDGVQNLLKPSGYKDGSFQDIDSFVLNVPRALLRFARGSIRLKKGLTLLSASSLDPTSKSIAWDLTALKGEMPSGYIWPGWAAYGELAKPIYGFPKLEIGSLEREEAVGMAIGLQLTKQILGPLSDRVFVRHLVSSSGNAREFRREIKFQTGL</sequence>
<comment type="similarity">
    <text evidence="2">Belongs to the mitochondrion-specific ribosomal protein mS29 family.</text>
</comment>
<keyword evidence="6" id="KW-0687">Ribonucleoprotein</keyword>
<dbReference type="HOGENOM" id="CLU_042567_1_0_1"/>
<dbReference type="InterPro" id="IPR019368">
    <property type="entry name" value="Ribosomal_mS29"/>
</dbReference>
<evidence type="ECO:0000256" key="2">
    <source>
        <dbReference type="ARBA" id="ARBA00009863"/>
    </source>
</evidence>
<dbReference type="KEGG" id="mlr:MELLADRAFT_106244"/>
<dbReference type="Pfam" id="PF10236">
    <property type="entry name" value="DAP3"/>
    <property type="match status" value="1"/>
</dbReference>
<dbReference type="GeneID" id="18922840"/>
<keyword evidence="5" id="KW-0496">Mitochondrion</keyword>
<dbReference type="OrthoDB" id="274828at2759"/>
<dbReference type="InParanoid" id="F4RKR8"/>
<dbReference type="FunCoup" id="F4RKR8">
    <property type="interactions" value="30"/>
</dbReference>
<organism evidence="9">
    <name type="scientific">Melampsora larici-populina (strain 98AG31 / pathotype 3-4-7)</name>
    <name type="common">Poplar leaf rust fungus</name>
    <dbReference type="NCBI Taxonomy" id="747676"/>
    <lineage>
        <taxon>Eukaryota</taxon>
        <taxon>Fungi</taxon>
        <taxon>Dikarya</taxon>
        <taxon>Basidiomycota</taxon>
        <taxon>Pucciniomycotina</taxon>
        <taxon>Pucciniomycetes</taxon>
        <taxon>Pucciniales</taxon>
        <taxon>Melampsoraceae</taxon>
        <taxon>Melampsora</taxon>
    </lineage>
</organism>
<evidence type="ECO:0000313" key="9">
    <source>
        <dbReference type="Proteomes" id="UP000001072"/>
    </source>
</evidence>